<evidence type="ECO:0000256" key="1">
    <source>
        <dbReference type="ARBA" id="ARBA00022443"/>
    </source>
</evidence>
<keyword evidence="9" id="KW-1185">Reference proteome</keyword>
<dbReference type="PANTHER" id="PTHR23113">
    <property type="entry name" value="GUANINE NUCLEOTIDE EXCHANGE FACTOR"/>
    <property type="match status" value="1"/>
</dbReference>
<feature type="region of interest" description="Disordered" evidence="5">
    <location>
        <begin position="1"/>
        <end position="25"/>
    </location>
</feature>
<evidence type="ECO:0000259" key="7">
    <source>
        <dbReference type="PROSITE" id="PS50009"/>
    </source>
</evidence>
<dbReference type="InterPro" id="IPR008937">
    <property type="entry name" value="Ras-like_GEF"/>
</dbReference>
<dbReference type="SMART" id="SM00147">
    <property type="entry name" value="RasGEF"/>
    <property type="match status" value="1"/>
</dbReference>
<protein>
    <submittedName>
        <fullName evidence="8">Ras guanine nucleotide exchange factor domain-containing protein</fullName>
    </submittedName>
</protein>
<accession>A0ABR3ALM7</accession>
<feature type="compositionally biased region" description="Low complexity" evidence="5">
    <location>
        <begin position="256"/>
        <end position="265"/>
    </location>
</feature>
<dbReference type="Gene3D" id="1.20.870.10">
    <property type="entry name" value="Son of sevenless (SoS) protein Chain: S domain 1"/>
    <property type="match status" value="1"/>
</dbReference>
<feature type="region of interest" description="Disordered" evidence="5">
    <location>
        <begin position="623"/>
        <end position="643"/>
    </location>
</feature>
<dbReference type="PROSITE" id="PS50009">
    <property type="entry name" value="RASGEF_CAT"/>
    <property type="match status" value="1"/>
</dbReference>
<dbReference type="Gene3D" id="1.10.840.10">
    <property type="entry name" value="Ras guanine-nucleotide exchange factors catalytic domain"/>
    <property type="match status" value="1"/>
</dbReference>
<feature type="region of interest" description="Disordered" evidence="5">
    <location>
        <begin position="241"/>
        <end position="265"/>
    </location>
</feature>
<dbReference type="Gene3D" id="2.30.30.40">
    <property type="entry name" value="SH3 Domains"/>
    <property type="match status" value="1"/>
</dbReference>
<reference evidence="8 9" key="1">
    <citation type="submission" date="2024-04" db="EMBL/GenBank/DDBJ databases">
        <title>Symmetric and asymmetric DNA N6-adenine methylation regulates different biological responses in Mucorales.</title>
        <authorList>
            <consortium name="Lawrence Berkeley National Laboratory"/>
            <person name="Lax C."/>
            <person name="Mondo S.J."/>
            <person name="Osorio-Concepcion M."/>
            <person name="Muszewska A."/>
            <person name="Corrochano-Luque M."/>
            <person name="Gutierrez G."/>
            <person name="Riley R."/>
            <person name="Lipzen A."/>
            <person name="Guo J."/>
            <person name="Hundley H."/>
            <person name="Amirebrahimi M."/>
            <person name="Ng V."/>
            <person name="Lorenzo-Gutierrez D."/>
            <person name="Binder U."/>
            <person name="Yang J."/>
            <person name="Song Y."/>
            <person name="Canovas D."/>
            <person name="Navarro E."/>
            <person name="Freitag M."/>
            <person name="Gabaldon T."/>
            <person name="Grigoriev I.V."/>
            <person name="Corrochano L.M."/>
            <person name="Nicolas F.E."/>
            <person name="Garre V."/>
        </authorList>
    </citation>
    <scope>NUCLEOTIDE SEQUENCE [LARGE SCALE GENOMIC DNA]</scope>
    <source>
        <strain evidence="8 9">L51</strain>
    </source>
</reference>
<dbReference type="PROSITE" id="PS50002">
    <property type="entry name" value="SH3"/>
    <property type="match status" value="1"/>
</dbReference>
<evidence type="ECO:0000256" key="4">
    <source>
        <dbReference type="PROSITE-ProRule" id="PRU00192"/>
    </source>
</evidence>
<evidence type="ECO:0000313" key="8">
    <source>
        <dbReference type="EMBL" id="KAL0076750.1"/>
    </source>
</evidence>
<dbReference type="Pfam" id="PF00617">
    <property type="entry name" value="RasGEF"/>
    <property type="match status" value="1"/>
</dbReference>
<dbReference type="CDD" id="cd11883">
    <property type="entry name" value="SH3_Sdc25"/>
    <property type="match status" value="1"/>
</dbReference>
<dbReference type="SMART" id="SM00326">
    <property type="entry name" value="SH3"/>
    <property type="match status" value="1"/>
</dbReference>
<feature type="domain" description="SH3" evidence="6">
    <location>
        <begin position="26"/>
        <end position="91"/>
    </location>
</feature>
<dbReference type="InterPro" id="IPR001895">
    <property type="entry name" value="RASGEF_cat_dom"/>
</dbReference>
<organism evidence="8 9">
    <name type="scientific">Phycomyces blakesleeanus</name>
    <dbReference type="NCBI Taxonomy" id="4837"/>
    <lineage>
        <taxon>Eukaryota</taxon>
        <taxon>Fungi</taxon>
        <taxon>Fungi incertae sedis</taxon>
        <taxon>Mucoromycota</taxon>
        <taxon>Mucoromycotina</taxon>
        <taxon>Mucoromycetes</taxon>
        <taxon>Mucorales</taxon>
        <taxon>Phycomycetaceae</taxon>
        <taxon>Phycomyces</taxon>
    </lineage>
</organism>
<dbReference type="InterPro" id="IPR001452">
    <property type="entry name" value="SH3_domain"/>
</dbReference>
<dbReference type="InterPro" id="IPR036028">
    <property type="entry name" value="SH3-like_dom_sf"/>
</dbReference>
<evidence type="ECO:0000313" key="9">
    <source>
        <dbReference type="Proteomes" id="UP001448207"/>
    </source>
</evidence>
<evidence type="ECO:0000256" key="5">
    <source>
        <dbReference type="SAM" id="MobiDB-lite"/>
    </source>
</evidence>
<gene>
    <name evidence="8" type="ORF">J3Q64DRAFT_1647375</name>
</gene>
<comment type="caution">
    <text evidence="8">The sequence shown here is derived from an EMBL/GenBank/DDBJ whole genome shotgun (WGS) entry which is preliminary data.</text>
</comment>
<dbReference type="SUPFAM" id="SSF48366">
    <property type="entry name" value="Ras GEF"/>
    <property type="match status" value="1"/>
</dbReference>
<evidence type="ECO:0000256" key="3">
    <source>
        <dbReference type="PROSITE-ProRule" id="PRU00168"/>
    </source>
</evidence>
<feature type="compositionally biased region" description="Low complexity" evidence="5">
    <location>
        <begin position="1"/>
        <end position="10"/>
    </location>
</feature>
<keyword evidence="1 4" id="KW-0728">SH3 domain</keyword>
<name>A0ABR3ALM7_PHYBL</name>
<dbReference type="InterPro" id="IPR023578">
    <property type="entry name" value="Ras_GEF_dom_sf"/>
</dbReference>
<proteinExistence type="predicted"/>
<dbReference type="Pfam" id="PF00018">
    <property type="entry name" value="SH3_1"/>
    <property type="match status" value="1"/>
</dbReference>
<dbReference type="Proteomes" id="UP001448207">
    <property type="component" value="Unassembled WGS sequence"/>
</dbReference>
<dbReference type="SUPFAM" id="SSF50044">
    <property type="entry name" value="SH3-domain"/>
    <property type="match status" value="1"/>
</dbReference>
<dbReference type="EMBL" id="JBCLYO010000030">
    <property type="protein sequence ID" value="KAL0076750.1"/>
    <property type="molecule type" value="Genomic_DNA"/>
</dbReference>
<feature type="domain" description="Ras-GEF" evidence="7">
    <location>
        <begin position="714"/>
        <end position="951"/>
    </location>
</feature>
<evidence type="ECO:0000259" key="6">
    <source>
        <dbReference type="PROSITE" id="PS50002"/>
    </source>
</evidence>
<evidence type="ECO:0000256" key="2">
    <source>
        <dbReference type="ARBA" id="ARBA00022658"/>
    </source>
</evidence>
<sequence length="969" mass="108879">MKQTTTSFSPPSLPSSPKEGTSPSPLTSHFVQALHDFLPSSGPADQSVSCLFFRKGAIIEVFNRDSSGWWDGLLNDVRGWFPSNYVGRIGDAVREAADFEDEHSQGELDAWRQTMNLITLDASQWEALMEDVSMRMSELVDACNAPAGIQVAVFQVVSSIRAVLTAANTVNKDSPLLRLSPELARQRKIVLNALSRLVLKGKELQAAPPKPVDGEMPSLANQLLIEMDMFEEVFRSLSGNYQQQQPEQPYHHNHHSLTSLSPRNSLTSLSSTSTLSLRHQLASARLSSASLIAKAVPLPDANHIHENILEHRVEITTLIASLFLTIERYLATRQRATEMLEMTRKAVEAVRTFLAIVEHICSNVDDLDHKHSSSTPEDPHLVALVVAKEAVYSAITHLVTAVRALTGPHEDDEPLERLRNNCDNVVRTTNTCTACVRTCLHIDSVESVSEEDQEAMRDQLENITDTRRHQTLSVLGRKVTSLTVLQQQYDEANQDETEVEGRRPRNMSVSNLRMSIKHRHEDAGNNTPSSGLTPDSSTDEWMVNADGQVTGANLETLVENLTLHKKAPELKIWSTSVRLPVQLRVCNVIKIWLETYFSHDFDMCIKSLVFDFIEKDIKKVHPSSANRLREHANRTSSYTSESRAALQKSASGSHISLSSGSSLFSGLTLFEEHSEVSSFNTQLPPSVITRSLRNILRKSPSESLLQSVHVNDFDPLELARQLTLMENSLFCKIRHNEMIGQEFKKKGAVSTAANVKAMIQKSTQVTSWISDSILRDSDPKKRSHIIKFWIKVGDFCLQLSNYNTLMAIRSALSSTSISRLKKTWEYVSGKYKTMYEQIYRATDSQRNFAEYRQRLTASIAPCLPFLGVYLTDMTFIDDGNSNHRTSPNGTQLINFDKYIKTTRVLSAIDQFQIPYRLALVEEIQLYLKHSLENVEIDDQAFYSRSLQIEPREEELDIRSVVSVLAGTDR</sequence>
<dbReference type="InterPro" id="IPR036964">
    <property type="entry name" value="RASGEF_cat_dom_sf"/>
</dbReference>
<dbReference type="CDD" id="cd00155">
    <property type="entry name" value="RasGEF"/>
    <property type="match status" value="1"/>
</dbReference>
<keyword evidence="2 3" id="KW-0344">Guanine-nucleotide releasing factor</keyword>
<dbReference type="PANTHER" id="PTHR23113:SF354">
    <property type="entry name" value="BUD SITE SELECTION PROTEIN 5"/>
    <property type="match status" value="1"/>
</dbReference>